<sequence length="290" mass="32158">MSDNSSVLGKRKKINRVSVGSHNKKAKKSNANWSYLNNEPKEYLLNVGRLAAFLLMILIWEAGARIGLIDSFFWSMPSEIIQTWTIIAVDGSVWNDTFYTFQSTIYGFVLGTVGGAVIGLSFWWSKYYAKIAEPFLIIFEAMPKLALAPIVVLIFGIGLSSKVAMAVAITIIITTLTTYNGMKQVDKDLVRMIFALGASRWQVFTKVVVPWTMPSIISALRINIGLALTGAIVGEYIGSTHGLGRMIFYAGQTYEISLIWAGIFNLSLLSVGLYLLISWLEKKLLKGILH</sequence>
<feature type="transmembrane region" description="Helical" evidence="7">
    <location>
        <begin position="220"/>
        <end position="238"/>
    </location>
</feature>
<keyword evidence="2 7" id="KW-0813">Transport</keyword>
<dbReference type="SUPFAM" id="SSF161098">
    <property type="entry name" value="MetI-like"/>
    <property type="match status" value="1"/>
</dbReference>
<protein>
    <submittedName>
        <fullName evidence="9">NitT/TauT family transport system permease protein</fullName>
    </submittedName>
</protein>
<evidence type="ECO:0000313" key="9">
    <source>
        <dbReference type="EMBL" id="RCW77254.1"/>
    </source>
</evidence>
<feature type="transmembrane region" description="Helical" evidence="7">
    <location>
        <begin position="163"/>
        <end position="182"/>
    </location>
</feature>
<dbReference type="AlphaFoldDB" id="A0A368YGE1"/>
<evidence type="ECO:0000259" key="8">
    <source>
        <dbReference type="PROSITE" id="PS50928"/>
    </source>
</evidence>
<gene>
    <name evidence="9" type="ORF">DFR57_101123</name>
</gene>
<organism evidence="9 10">
    <name type="scientific">Saliterribacillus persicus</name>
    <dbReference type="NCBI Taxonomy" id="930114"/>
    <lineage>
        <taxon>Bacteria</taxon>
        <taxon>Bacillati</taxon>
        <taxon>Bacillota</taxon>
        <taxon>Bacilli</taxon>
        <taxon>Bacillales</taxon>
        <taxon>Bacillaceae</taxon>
        <taxon>Saliterribacillus</taxon>
    </lineage>
</organism>
<keyword evidence="6 7" id="KW-0472">Membrane</keyword>
<dbReference type="InterPro" id="IPR000515">
    <property type="entry name" value="MetI-like"/>
</dbReference>
<dbReference type="InterPro" id="IPR035906">
    <property type="entry name" value="MetI-like_sf"/>
</dbReference>
<evidence type="ECO:0000313" key="10">
    <source>
        <dbReference type="Proteomes" id="UP000252585"/>
    </source>
</evidence>
<reference evidence="9 10" key="1">
    <citation type="submission" date="2018-07" db="EMBL/GenBank/DDBJ databases">
        <title>Genomic Encyclopedia of Type Strains, Phase IV (KMG-IV): sequencing the most valuable type-strain genomes for metagenomic binning, comparative biology and taxonomic classification.</title>
        <authorList>
            <person name="Goeker M."/>
        </authorList>
    </citation>
    <scope>NUCLEOTIDE SEQUENCE [LARGE SCALE GENOMIC DNA]</scope>
    <source>
        <strain evidence="9 10">DSM 27696</strain>
    </source>
</reference>
<keyword evidence="5 7" id="KW-1133">Transmembrane helix</keyword>
<dbReference type="EMBL" id="QPJJ01000001">
    <property type="protein sequence ID" value="RCW77254.1"/>
    <property type="molecule type" value="Genomic_DNA"/>
</dbReference>
<evidence type="ECO:0000256" key="4">
    <source>
        <dbReference type="ARBA" id="ARBA00022692"/>
    </source>
</evidence>
<dbReference type="RefSeq" id="WP_114351198.1">
    <property type="nucleotide sequence ID" value="NZ_QPJJ01000001.1"/>
</dbReference>
<evidence type="ECO:0000256" key="2">
    <source>
        <dbReference type="ARBA" id="ARBA00022448"/>
    </source>
</evidence>
<proteinExistence type="inferred from homology"/>
<comment type="caution">
    <text evidence="9">The sequence shown here is derived from an EMBL/GenBank/DDBJ whole genome shotgun (WGS) entry which is preliminary data.</text>
</comment>
<keyword evidence="10" id="KW-1185">Reference proteome</keyword>
<evidence type="ECO:0000256" key="3">
    <source>
        <dbReference type="ARBA" id="ARBA00022475"/>
    </source>
</evidence>
<dbReference type="CDD" id="cd06261">
    <property type="entry name" value="TM_PBP2"/>
    <property type="match status" value="1"/>
</dbReference>
<dbReference type="GO" id="GO:0055085">
    <property type="term" value="P:transmembrane transport"/>
    <property type="evidence" value="ECO:0007669"/>
    <property type="project" value="InterPro"/>
</dbReference>
<dbReference type="PROSITE" id="PS50928">
    <property type="entry name" value="ABC_TM1"/>
    <property type="match status" value="1"/>
</dbReference>
<feature type="transmembrane region" description="Helical" evidence="7">
    <location>
        <begin position="136"/>
        <end position="157"/>
    </location>
</feature>
<dbReference type="OrthoDB" id="9783295at2"/>
<evidence type="ECO:0000256" key="1">
    <source>
        <dbReference type="ARBA" id="ARBA00004651"/>
    </source>
</evidence>
<keyword evidence="4 7" id="KW-0812">Transmembrane</keyword>
<evidence type="ECO:0000256" key="6">
    <source>
        <dbReference type="ARBA" id="ARBA00023136"/>
    </source>
</evidence>
<comment type="subcellular location">
    <subcellularLocation>
        <location evidence="1 7">Cell membrane</location>
        <topology evidence="1 7">Multi-pass membrane protein</topology>
    </subcellularLocation>
</comment>
<keyword evidence="3" id="KW-1003">Cell membrane</keyword>
<comment type="similarity">
    <text evidence="7">Belongs to the binding-protein-dependent transport system permease family.</text>
</comment>
<accession>A0A368YGE1</accession>
<feature type="domain" description="ABC transmembrane type-1" evidence="8">
    <location>
        <begin position="93"/>
        <end position="281"/>
    </location>
</feature>
<dbReference type="GO" id="GO:0005886">
    <property type="term" value="C:plasma membrane"/>
    <property type="evidence" value="ECO:0007669"/>
    <property type="project" value="UniProtKB-SubCell"/>
</dbReference>
<feature type="transmembrane region" description="Helical" evidence="7">
    <location>
        <begin position="105"/>
        <end position="124"/>
    </location>
</feature>
<evidence type="ECO:0000256" key="7">
    <source>
        <dbReference type="RuleBase" id="RU363032"/>
    </source>
</evidence>
<dbReference type="Proteomes" id="UP000252585">
    <property type="component" value="Unassembled WGS sequence"/>
</dbReference>
<name>A0A368YGE1_9BACI</name>
<evidence type="ECO:0000256" key="5">
    <source>
        <dbReference type="ARBA" id="ARBA00022989"/>
    </source>
</evidence>
<dbReference type="Gene3D" id="1.10.3720.10">
    <property type="entry name" value="MetI-like"/>
    <property type="match status" value="1"/>
</dbReference>
<feature type="transmembrane region" description="Helical" evidence="7">
    <location>
        <begin position="258"/>
        <end position="280"/>
    </location>
</feature>
<feature type="transmembrane region" description="Helical" evidence="7">
    <location>
        <begin position="43"/>
        <end position="60"/>
    </location>
</feature>
<dbReference type="PANTHER" id="PTHR30151">
    <property type="entry name" value="ALKANE SULFONATE ABC TRANSPORTER-RELATED, MEMBRANE SUBUNIT"/>
    <property type="match status" value="1"/>
</dbReference>
<dbReference type="PANTHER" id="PTHR30151:SF19">
    <property type="entry name" value="ABC TRANSPORTER PERMEASE"/>
    <property type="match status" value="1"/>
</dbReference>
<dbReference type="Pfam" id="PF00528">
    <property type="entry name" value="BPD_transp_1"/>
    <property type="match status" value="1"/>
</dbReference>